<reference evidence="4" key="3">
    <citation type="submission" date="2025-09" db="UniProtKB">
        <authorList>
            <consortium name="Ensembl"/>
        </authorList>
    </citation>
    <scope>IDENTIFICATION</scope>
</reference>
<dbReference type="AlphaFoldDB" id="F6W7H5"/>
<name>F6W7H5_CIOIN</name>
<evidence type="ECO:0000313" key="4">
    <source>
        <dbReference type="Ensembl" id="ENSCINP00000002815.3"/>
    </source>
</evidence>
<comment type="similarity">
    <text evidence="1">Belongs to the rtf2 family.</text>
</comment>
<accession>F6W7H5</accession>
<proteinExistence type="inferred from homology"/>
<keyword evidence="5" id="KW-1185">Reference proteome</keyword>
<reference evidence="4" key="2">
    <citation type="submission" date="2025-08" db="UniProtKB">
        <authorList>
            <consortium name="Ensembl"/>
        </authorList>
    </citation>
    <scope>IDENTIFICATION</scope>
</reference>
<dbReference type="STRING" id="7719.ENSCINP00000002815"/>
<evidence type="ECO:0000313" key="5">
    <source>
        <dbReference type="Proteomes" id="UP000008144"/>
    </source>
</evidence>
<dbReference type="InParanoid" id="F6W7H5"/>
<dbReference type="GeneTree" id="ENSGT00390000010923"/>
<sequence length="289" mass="32621">MGCDGGTIPKRHELVRTKQKSETTEKQVELDMKWKYCVLTNQLLTEPIVACELGRLYNKDAVIEYLLDKDKDKPKMDHIKGLKDLHTLVLTKNPSWDNKAEKGDSYIDTNAAKYICPVAGIEMNGRYSFSYIGSCNCVLSDRALKQVRDNVCPVCCKQYTVDDVIVINGNEEQVSKLEEKLLKRKEMKSKNGKTKKKKDKVVVVEVSPLVVNIKTNNSIISQGPSTSGVTSDTVRNLSSATTVLGAKHKLQEEKIFQTKTFKSLFTSHPSAKRGKDKNGHWVTYNPYHY</sequence>
<evidence type="ECO:0000256" key="1">
    <source>
        <dbReference type="ARBA" id="ARBA00009885"/>
    </source>
</evidence>
<dbReference type="Proteomes" id="UP000008144">
    <property type="component" value="Unassembled WGS sequence"/>
</dbReference>
<protein>
    <recommendedName>
        <fullName evidence="2">Replication termination factor 2</fullName>
    </recommendedName>
    <alternativeName>
        <fullName evidence="3">Replication termination factor 2 domain-containing protein 1</fullName>
    </alternativeName>
</protein>
<evidence type="ECO:0000256" key="2">
    <source>
        <dbReference type="ARBA" id="ARBA00015157"/>
    </source>
</evidence>
<dbReference type="InterPro" id="IPR006735">
    <property type="entry name" value="Rtf2"/>
</dbReference>
<reference evidence="5" key="1">
    <citation type="journal article" date="2002" name="Science">
        <title>The draft genome of Ciona intestinalis: insights into chordate and vertebrate origins.</title>
        <authorList>
            <person name="Dehal P."/>
            <person name="Satou Y."/>
            <person name="Campbell R.K."/>
            <person name="Chapman J."/>
            <person name="Degnan B."/>
            <person name="De Tomaso A."/>
            <person name="Davidson B."/>
            <person name="Di Gregorio A."/>
            <person name="Gelpke M."/>
            <person name="Goodstein D.M."/>
            <person name="Harafuji N."/>
            <person name="Hastings K.E."/>
            <person name="Ho I."/>
            <person name="Hotta K."/>
            <person name="Huang W."/>
            <person name="Kawashima T."/>
            <person name="Lemaire P."/>
            <person name="Martinez D."/>
            <person name="Meinertzhagen I.A."/>
            <person name="Necula S."/>
            <person name="Nonaka M."/>
            <person name="Putnam N."/>
            <person name="Rash S."/>
            <person name="Saiga H."/>
            <person name="Satake M."/>
            <person name="Terry A."/>
            <person name="Yamada L."/>
            <person name="Wang H.G."/>
            <person name="Awazu S."/>
            <person name="Azumi K."/>
            <person name="Boore J."/>
            <person name="Branno M."/>
            <person name="Chin-Bow S."/>
            <person name="DeSantis R."/>
            <person name="Doyle S."/>
            <person name="Francino P."/>
            <person name="Keys D.N."/>
            <person name="Haga S."/>
            <person name="Hayashi H."/>
            <person name="Hino K."/>
            <person name="Imai K.S."/>
            <person name="Inaba K."/>
            <person name="Kano S."/>
            <person name="Kobayashi K."/>
            <person name="Kobayashi M."/>
            <person name="Lee B.I."/>
            <person name="Makabe K.W."/>
            <person name="Manohar C."/>
            <person name="Matassi G."/>
            <person name="Medina M."/>
            <person name="Mochizuki Y."/>
            <person name="Mount S."/>
            <person name="Morishita T."/>
            <person name="Miura S."/>
            <person name="Nakayama A."/>
            <person name="Nishizaka S."/>
            <person name="Nomoto H."/>
            <person name="Ohta F."/>
            <person name="Oishi K."/>
            <person name="Rigoutsos I."/>
            <person name="Sano M."/>
            <person name="Sasaki A."/>
            <person name="Sasakura Y."/>
            <person name="Shoguchi E."/>
            <person name="Shin-i T."/>
            <person name="Spagnuolo A."/>
            <person name="Stainier D."/>
            <person name="Suzuki M.M."/>
            <person name="Tassy O."/>
            <person name="Takatori N."/>
            <person name="Tokuoka M."/>
            <person name="Yagi K."/>
            <person name="Yoshizaki F."/>
            <person name="Wada S."/>
            <person name="Zhang C."/>
            <person name="Hyatt P.D."/>
            <person name="Larimer F."/>
            <person name="Detter C."/>
            <person name="Doggett N."/>
            <person name="Glavina T."/>
            <person name="Hawkins T."/>
            <person name="Richardson P."/>
            <person name="Lucas S."/>
            <person name="Kohara Y."/>
            <person name="Levine M."/>
            <person name="Satoh N."/>
            <person name="Rokhsar D.S."/>
        </authorList>
    </citation>
    <scope>NUCLEOTIDE SEQUENCE [LARGE SCALE GENOMIC DNA]</scope>
</reference>
<dbReference type="FunCoup" id="F6W7H5">
    <property type="interactions" value="762"/>
</dbReference>
<evidence type="ECO:0000256" key="3">
    <source>
        <dbReference type="ARBA" id="ARBA00030367"/>
    </source>
</evidence>
<dbReference type="PANTHER" id="PTHR12775:SF0">
    <property type="entry name" value="REPLICATION TERMINATION FACTOR 2"/>
    <property type="match status" value="1"/>
</dbReference>
<dbReference type="HOGENOM" id="CLU_048955_1_1_1"/>
<dbReference type="CDD" id="cd16653">
    <property type="entry name" value="RING-like_Rtf2"/>
    <property type="match status" value="1"/>
</dbReference>
<dbReference type="GO" id="GO:0005634">
    <property type="term" value="C:nucleus"/>
    <property type="evidence" value="ECO:0000318"/>
    <property type="project" value="GO_Central"/>
</dbReference>
<dbReference type="InterPro" id="IPR027799">
    <property type="entry name" value="Rtf2_RING-finger"/>
</dbReference>
<organism evidence="4 5">
    <name type="scientific">Ciona intestinalis</name>
    <name type="common">Transparent sea squirt</name>
    <name type="synonym">Ascidia intestinalis</name>
    <dbReference type="NCBI Taxonomy" id="7719"/>
    <lineage>
        <taxon>Eukaryota</taxon>
        <taxon>Metazoa</taxon>
        <taxon>Chordata</taxon>
        <taxon>Tunicata</taxon>
        <taxon>Ascidiacea</taxon>
        <taxon>Phlebobranchia</taxon>
        <taxon>Cionidae</taxon>
        <taxon>Ciona</taxon>
    </lineage>
</organism>
<dbReference type="PANTHER" id="PTHR12775">
    <property type="entry name" value="PROTEIN C20ORF43 HOMOLOG"/>
    <property type="match status" value="1"/>
</dbReference>
<dbReference type="Ensembl" id="ENSCINT00000002815.3">
    <property type="protein sequence ID" value="ENSCINP00000002815.3"/>
    <property type="gene ID" value="ENSCING00000001434.3"/>
</dbReference>
<dbReference type="Pfam" id="PF04641">
    <property type="entry name" value="Rtf2"/>
    <property type="match status" value="1"/>
</dbReference>
<dbReference type="OMA" id="EFRWLHC"/>